<keyword evidence="4" id="KW-0067">ATP-binding</keyword>
<dbReference type="GO" id="GO:0031380">
    <property type="term" value="C:nuclear RNA-directed RNA polymerase complex"/>
    <property type="evidence" value="ECO:0007669"/>
    <property type="project" value="TreeGrafter"/>
</dbReference>
<organism evidence="8 9">
    <name type="scientific">Stomoxys calcitrans</name>
    <name type="common">Stable fly</name>
    <name type="synonym">Conops calcitrans</name>
    <dbReference type="NCBI Taxonomy" id="35570"/>
    <lineage>
        <taxon>Eukaryota</taxon>
        <taxon>Metazoa</taxon>
        <taxon>Ecdysozoa</taxon>
        <taxon>Arthropoda</taxon>
        <taxon>Hexapoda</taxon>
        <taxon>Insecta</taxon>
        <taxon>Pterygota</taxon>
        <taxon>Neoptera</taxon>
        <taxon>Endopterygota</taxon>
        <taxon>Diptera</taxon>
        <taxon>Brachycera</taxon>
        <taxon>Muscomorpha</taxon>
        <taxon>Muscoidea</taxon>
        <taxon>Muscidae</taxon>
        <taxon>Stomoxys</taxon>
    </lineage>
</organism>
<evidence type="ECO:0000256" key="4">
    <source>
        <dbReference type="ARBA" id="ARBA00022840"/>
    </source>
</evidence>
<keyword evidence="1" id="KW-0547">Nucleotide-binding</keyword>
<evidence type="ECO:0008006" key="10">
    <source>
        <dbReference type="Google" id="ProtNLM"/>
    </source>
</evidence>
<keyword evidence="2" id="KW-0378">Hydrolase</keyword>
<dbReference type="PANTHER" id="PTHR10887:SF341">
    <property type="entry name" value="NFX1-TYPE ZINC FINGER-CONTAINING PROTEIN 1"/>
    <property type="match status" value="1"/>
</dbReference>
<name>A0A1I8NZ09_STOCA</name>
<dbReference type="CDD" id="cd17936">
    <property type="entry name" value="EEXXEc_NFX1"/>
    <property type="match status" value="1"/>
</dbReference>
<dbReference type="Pfam" id="PF25396">
    <property type="entry name" value="ZNFX1"/>
    <property type="match status" value="1"/>
</dbReference>
<dbReference type="STRING" id="35570.A0A1I8NZ09"/>
<dbReference type="FunFam" id="3.40.50.300:FF:000326">
    <property type="entry name" value="P-loop containing nucleoside triphosphate hydrolase"/>
    <property type="match status" value="1"/>
</dbReference>
<dbReference type="InterPro" id="IPR045055">
    <property type="entry name" value="DNA2/NAM7-like"/>
</dbReference>
<evidence type="ECO:0000256" key="2">
    <source>
        <dbReference type="ARBA" id="ARBA00022801"/>
    </source>
</evidence>
<protein>
    <recommendedName>
        <fullName evidence="10">AAA+ ATPase domain-containing protein</fullName>
    </recommendedName>
</protein>
<dbReference type="InterPro" id="IPR041677">
    <property type="entry name" value="DNA2/NAM7_AAA_11"/>
</dbReference>
<dbReference type="PANTHER" id="PTHR10887">
    <property type="entry name" value="DNA2/NAM7 HELICASE FAMILY"/>
    <property type="match status" value="1"/>
</dbReference>
<feature type="domain" description="DNA2/NAM7 helicase-like C-terminal" evidence="6">
    <location>
        <begin position="720"/>
        <end position="904"/>
    </location>
</feature>
<evidence type="ECO:0000256" key="1">
    <source>
        <dbReference type="ARBA" id="ARBA00022741"/>
    </source>
</evidence>
<dbReference type="VEuPathDB" id="VectorBase:SCAU003352"/>
<dbReference type="OrthoDB" id="2423195at2759"/>
<dbReference type="EnsemblMetazoa" id="SCAU003352-RA">
    <property type="protein sequence ID" value="SCAU003352-PA"/>
    <property type="gene ID" value="SCAU003352"/>
</dbReference>
<evidence type="ECO:0000259" key="6">
    <source>
        <dbReference type="Pfam" id="PF13087"/>
    </source>
</evidence>
<dbReference type="SUPFAM" id="SSF52540">
    <property type="entry name" value="P-loop containing nucleoside triphosphate hydrolases"/>
    <property type="match status" value="1"/>
</dbReference>
<evidence type="ECO:0000256" key="3">
    <source>
        <dbReference type="ARBA" id="ARBA00022806"/>
    </source>
</evidence>
<dbReference type="InterPro" id="IPR041679">
    <property type="entry name" value="DNA2/NAM7-like_C"/>
</dbReference>
<evidence type="ECO:0000259" key="7">
    <source>
        <dbReference type="Pfam" id="PF25396"/>
    </source>
</evidence>
<dbReference type="Pfam" id="PF13086">
    <property type="entry name" value="AAA_11"/>
    <property type="match status" value="1"/>
</dbReference>
<reference evidence="8" key="1">
    <citation type="submission" date="2020-05" db="UniProtKB">
        <authorList>
            <consortium name="EnsemblMetazoa"/>
        </authorList>
    </citation>
    <scope>IDENTIFICATION</scope>
    <source>
        <strain evidence="8">USDA</strain>
    </source>
</reference>
<keyword evidence="9" id="KW-1185">Reference proteome</keyword>
<dbReference type="InterPro" id="IPR057373">
    <property type="entry name" value="ZNFX1"/>
</dbReference>
<proteinExistence type="predicted"/>
<dbReference type="KEGG" id="scac:106088735"/>
<dbReference type="InterPro" id="IPR047187">
    <property type="entry name" value="SF1_C_Upf1"/>
</dbReference>
<dbReference type="GO" id="GO:0005524">
    <property type="term" value="F:ATP binding"/>
    <property type="evidence" value="ECO:0007669"/>
    <property type="project" value="UniProtKB-KW"/>
</dbReference>
<dbReference type="CDD" id="cd18808">
    <property type="entry name" value="SF1_C_Upf1"/>
    <property type="match status" value="1"/>
</dbReference>
<keyword evidence="3" id="KW-0347">Helicase</keyword>
<dbReference type="Proteomes" id="UP000095300">
    <property type="component" value="Unassembled WGS sequence"/>
</dbReference>
<dbReference type="GO" id="GO:0004386">
    <property type="term" value="F:helicase activity"/>
    <property type="evidence" value="ECO:0007669"/>
    <property type="project" value="UniProtKB-KW"/>
</dbReference>
<dbReference type="GO" id="GO:0031048">
    <property type="term" value="P:regulatory ncRNA-mediated heterochromatin formation"/>
    <property type="evidence" value="ECO:0007669"/>
    <property type="project" value="TreeGrafter"/>
</dbReference>
<dbReference type="GO" id="GO:0016787">
    <property type="term" value="F:hydrolase activity"/>
    <property type="evidence" value="ECO:0007669"/>
    <property type="project" value="UniProtKB-KW"/>
</dbReference>
<evidence type="ECO:0000313" key="8">
    <source>
        <dbReference type="EnsemblMetazoa" id="SCAU003352-PA"/>
    </source>
</evidence>
<sequence length="942" mass="109111">MSDSDDCDWFDKDDDDLMRDLQRTIKAKQAERMEEHIKVPTNTLDSYIKDLTIKASSHKRQKTTKKNLNIVELRKIATQSPLDMFLHTQTLESDFFSDQILPNDSQERVMLYTKILAAMCRLELPGFHKILNQAVARNLMLQDHYRLMVAKLFCKRFKDMWKQQKEMETFLDDMGTLLVQCHESSSENVILKDILNIIDKSDNDNASCTLLRKQLSGRLEETLSKQMVTDVTPDEIYPTIEDLMSQPLKLETSSSLTNASAAVHHYLQKHMQLLKEDFLLPLRDCVKFVRNKTLPNPQMADNFHLFEDVFIVLNEQFLDANRHELIFVDIMGKRRNTLEEEMPQMSWDLQEKLWKIKTGTLLCFTTSRDFENLILATVTYTSADCLKEGYIGIEIARQHNIGNIYKRPLLMFESPAFFEPYHNVFNYLKNCCISDFPMKQYIIEGCSEPQIPKYLTPETIYQCGGMKFHPLTELPDNGYLQLNPSQLEAFSRALKQEFAMIQGPPGTGKTHLSVKIVQTLIENAETPLILISYTNESLDKFLVKLSTFTENIVRFGSQTRDPLIAKYNIKDVVEHSLINPKLKRLYYMCSNEFKDAFQKLQHQHREFDGSDEAYQHILQAQKHLTEVAEKLRTLKTMFQYYVAREKSIIGMTTTCAAKTNYLFRLLKSKIVIFEEAAEILESHIVACLTPYTQHVIMIGDHQQLQPYTSNYQLQQMSHMNISLFERLFKNHPNPIALRTQYRMHPKIADLLCNTIYKDLESDASVSEYPAIRQMSTNLFFMTHNKAEAKTEHDSSLYNSYEVTQVVQLALHLVQNALYDVGDIQILSPYARQIDMIRKQLQQHSALQSLKACTVDSFQGLEANLVILSLVRSNGSSQIGFLKQANRICVALSRAKHGMFCIGNLELLSKCSNIWKQIEEKLRQHQAVGEKFPIESENYFYDK</sequence>
<dbReference type="Pfam" id="PF13087">
    <property type="entry name" value="AAA_12"/>
    <property type="match status" value="1"/>
</dbReference>
<dbReference type="InterPro" id="IPR027417">
    <property type="entry name" value="P-loop_NTPase"/>
</dbReference>
<gene>
    <name evidence="8" type="primary">106088735</name>
</gene>
<accession>A0A1I8NZ09</accession>
<dbReference type="Gene3D" id="3.40.50.300">
    <property type="entry name" value="P-loop containing nucleotide triphosphate hydrolases"/>
    <property type="match status" value="2"/>
</dbReference>
<feature type="domain" description="ZNFX1" evidence="7">
    <location>
        <begin position="345"/>
        <end position="414"/>
    </location>
</feature>
<evidence type="ECO:0000259" key="5">
    <source>
        <dbReference type="Pfam" id="PF13086"/>
    </source>
</evidence>
<evidence type="ECO:0000313" key="9">
    <source>
        <dbReference type="Proteomes" id="UP000095300"/>
    </source>
</evidence>
<dbReference type="AlphaFoldDB" id="A0A1I8NZ09"/>
<dbReference type="GO" id="GO:0005694">
    <property type="term" value="C:chromosome"/>
    <property type="evidence" value="ECO:0007669"/>
    <property type="project" value="UniProtKB-ARBA"/>
</dbReference>
<feature type="domain" description="DNA2/NAM7 helicase helicase" evidence="5">
    <location>
        <begin position="481"/>
        <end position="707"/>
    </location>
</feature>